<evidence type="ECO:0000313" key="2">
    <source>
        <dbReference type="Proteomes" id="UP001273166"/>
    </source>
</evidence>
<protein>
    <submittedName>
        <fullName evidence="1">Uncharacterized protein</fullName>
    </submittedName>
</protein>
<keyword evidence="2" id="KW-1185">Reference proteome</keyword>
<sequence length="249" mass="28138">MTTVREVLEPLKNPSATDEATAAAVQGFNDLAKASASTIDDFIWEAYNQIFDVAGEITPEQQGRLVDFIIQLRETTPTDANGKVLVCGNTGGKLWKDLPTFGWVARELLNDIDPLQRHGSPAAGQQTKWENWTAFLAHLTAKKQDFTLYALWMLRDAFEENAEQVDSPGAARIAAIWIRYCGKQLRDLSAEGFTFERRLGVPGAMYDDRDWRGFSDERWSEWMKGLRDAQNKYPSDETIRAAAELMERL</sequence>
<dbReference type="InterPro" id="IPR022085">
    <property type="entry name" value="OpdG"/>
</dbReference>
<dbReference type="InterPro" id="IPR053204">
    <property type="entry name" value="Oxopyrrolidines_Biosynth-assoc"/>
</dbReference>
<name>A0AAJ0GN99_9PEZI</name>
<dbReference type="PANTHER" id="PTHR38797">
    <property type="entry name" value="NUCLEAR PORE COMPLEX PROTEIN NUP85-RELATED"/>
    <property type="match status" value="1"/>
</dbReference>
<reference evidence="1" key="2">
    <citation type="submission" date="2023-06" db="EMBL/GenBank/DDBJ databases">
        <authorList>
            <consortium name="Lawrence Berkeley National Laboratory"/>
            <person name="Mondo S.J."/>
            <person name="Hensen N."/>
            <person name="Bonometti L."/>
            <person name="Westerberg I."/>
            <person name="Brannstrom I.O."/>
            <person name="Guillou S."/>
            <person name="Cros-Aarteil S."/>
            <person name="Calhoun S."/>
            <person name="Haridas S."/>
            <person name="Kuo A."/>
            <person name="Pangilinan J."/>
            <person name="Riley R."/>
            <person name="Labutti K."/>
            <person name="Andreopoulos B."/>
            <person name="Lipzen A."/>
            <person name="Chen C."/>
            <person name="Yanf M."/>
            <person name="Daum C."/>
            <person name="Ng V."/>
            <person name="Clum A."/>
            <person name="Steindorff A."/>
            <person name="Ohm R."/>
            <person name="Martin F."/>
            <person name="Silar P."/>
            <person name="Natvig D."/>
            <person name="Lalanne C."/>
            <person name="Gautier V."/>
            <person name="Ament-Velasquez S.L."/>
            <person name="Kruys A."/>
            <person name="Hutchinson M.I."/>
            <person name="Powell A.J."/>
            <person name="Barry K."/>
            <person name="Miller A.N."/>
            <person name="Grigoriev I.V."/>
            <person name="Debuchy R."/>
            <person name="Gladieux P."/>
            <person name="Thoren M.H."/>
            <person name="Johannesson H."/>
        </authorList>
    </citation>
    <scope>NUCLEOTIDE SEQUENCE</scope>
    <source>
        <strain evidence="1">CBS 333.67</strain>
    </source>
</reference>
<gene>
    <name evidence="1" type="ORF">B0T15DRAFT_539010</name>
</gene>
<evidence type="ECO:0000313" key="1">
    <source>
        <dbReference type="EMBL" id="KAK3303071.1"/>
    </source>
</evidence>
<accession>A0AAJ0GN99</accession>
<dbReference type="PANTHER" id="PTHR38797:SF6">
    <property type="match status" value="1"/>
</dbReference>
<reference evidence="1" key="1">
    <citation type="journal article" date="2023" name="Mol. Phylogenet. Evol.">
        <title>Genome-scale phylogeny and comparative genomics of the fungal order Sordariales.</title>
        <authorList>
            <person name="Hensen N."/>
            <person name="Bonometti L."/>
            <person name="Westerberg I."/>
            <person name="Brannstrom I.O."/>
            <person name="Guillou S."/>
            <person name="Cros-Aarteil S."/>
            <person name="Calhoun S."/>
            <person name="Haridas S."/>
            <person name="Kuo A."/>
            <person name="Mondo S."/>
            <person name="Pangilinan J."/>
            <person name="Riley R."/>
            <person name="LaButti K."/>
            <person name="Andreopoulos B."/>
            <person name="Lipzen A."/>
            <person name="Chen C."/>
            <person name="Yan M."/>
            <person name="Daum C."/>
            <person name="Ng V."/>
            <person name="Clum A."/>
            <person name="Steindorff A."/>
            <person name="Ohm R.A."/>
            <person name="Martin F."/>
            <person name="Silar P."/>
            <person name="Natvig D.O."/>
            <person name="Lalanne C."/>
            <person name="Gautier V."/>
            <person name="Ament-Velasquez S.L."/>
            <person name="Kruys A."/>
            <person name="Hutchinson M.I."/>
            <person name="Powell A.J."/>
            <person name="Barry K."/>
            <person name="Miller A.N."/>
            <person name="Grigoriev I.V."/>
            <person name="Debuchy R."/>
            <person name="Gladieux P."/>
            <person name="Hiltunen Thoren M."/>
            <person name="Johannesson H."/>
        </authorList>
    </citation>
    <scope>NUCLEOTIDE SEQUENCE</scope>
    <source>
        <strain evidence="1">CBS 333.67</strain>
    </source>
</reference>
<dbReference type="GeneID" id="87888542"/>
<proteinExistence type="predicted"/>
<dbReference type="Pfam" id="PF12311">
    <property type="entry name" value="DUF3632"/>
    <property type="match status" value="1"/>
</dbReference>
<dbReference type="RefSeq" id="XP_062718851.1">
    <property type="nucleotide sequence ID" value="XM_062869713.1"/>
</dbReference>
<dbReference type="AlphaFoldDB" id="A0AAJ0GN99"/>
<dbReference type="Proteomes" id="UP001273166">
    <property type="component" value="Unassembled WGS sequence"/>
</dbReference>
<dbReference type="EMBL" id="JAUDZG010000006">
    <property type="protein sequence ID" value="KAK3303071.1"/>
    <property type="molecule type" value="Genomic_DNA"/>
</dbReference>
<organism evidence="1 2">
    <name type="scientific">Chaetomium strumarium</name>
    <dbReference type="NCBI Taxonomy" id="1170767"/>
    <lineage>
        <taxon>Eukaryota</taxon>
        <taxon>Fungi</taxon>
        <taxon>Dikarya</taxon>
        <taxon>Ascomycota</taxon>
        <taxon>Pezizomycotina</taxon>
        <taxon>Sordariomycetes</taxon>
        <taxon>Sordariomycetidae</taxon>
        <taxon>Sordariales</taxon>
        <taxon>Chaetomiaceae</taxon>
        <taxon>Chaetomium</taxon>
    </lineage>
</organism>
<comment type="caution">
    <text evidence="1">The sequence shown here is derived from an EMBL/GenBank/DDBJ whole genome shotgun (WGS) entry which is preliminary data.</text>
</comment>